<evidence type="ECO:0000313" key="10">
    <source>
        <dbReference type="Proteomes" id="UP000516369"/>
    </source>
</evidence>
<dbReference type="Proteomes" id="UP000516369">
    <property type="component" value="Chromosome"/>
</dbReference>
<keyword evidence="10" id="KW-1185">Reference proteome</keyword>
<evidence type="ECO:0000259" key="8">
    <source>
        <dbReference type="SMART" id="SM00244"/>
    </source>
</evidence>
<dbReference type="InterPro" id="IPR036013">
    <property type="entry name" value="Band_7/SPFH_dom_sf"/>
</dbReference>
<dbReference type="Gene3D" id="3.30.479.30">
    <property type="entry name" value="Band 7 domain"/>
    <property type="match status" value="1"/>
</dbReference>
<dbReference type="InterPro" id="IPR050710">
    <property type="entry name" value="Band7/mec-2_domain"/>
</dbReference>
<dbReference type="NCBIfam" id="TIGR01933">
    <property type="entry name" value="hflK"/>
    <property type="match status" value="1"/>
</dbReference>
<evidence type="ECO:0000256" key="5">
    <source>
        <dbReference type="ARBA" id="ARBA00023136"/>
    </source>
</evidence>
<feature type="region of interest" description="Disordered" evidence="7">
    <location>
        <begin position="1"/>
        <end position="35"/>
    </location>
</feature>
<dbReference type="GO" id="GO:0008233">
    <property type="term" value="F:peptidase activity"/>
    <property type="evidence" value="ECO:0007669"/>
    <property type="project" value="UniProtKB-KW"/>
</dbReference>
<feature type="transmembrane region" description="Helical" evidence="6">
    <location>
        <begin position="49"/>
        <end position="72"/>
    </location>
</feature>
<sequence length="371" mass="40925">MAWNPKGGGGGPWGGGGGGGPWGSGPSSSQPPDIEEMVKRTQERVKRMLPLWFGSGRGIILAIVAVVGIWLATGVYQVRPGEQSLELLFGKFVGSNGPGLNYWFPTPIGEVQIVNVEQTNQINVGFRGAGEGGRGSSPRDVLHESLMLTLDQNIVDVDMIVQWRIKNAPDFAFNIRSPQETIKLVSESAIREVMGQTLLEDALTLKRQDVDDRTKQLIQQILDAYGAGVLITEVKQLKVDPPAEVIDAFNDVQRARQDQDRLVNEALAYRNDIVPRAKGDAERIVQAAAAYKDQLVRESEGDAKRFLSVYEAYLSGKDVTMRRLFLERMQDVLKHTQNVIVDQAVGGSGVVPYLPLPEIQRQRDQRSESPR</sequence>
<keyword evidence="5 6" id="KW-0472">Membrane</keyword>
<protein>
    <recommendedName>
        <fullName evidence="6">Protein HflK</fullName>
    </recommendedName>
</protein>
<dbReference type="SUPFAM" id="SSF117892">
    <property type="entry name" value="Band 7/SPFH domain"/>
    <property type="match status" value="1"/>
</dbReference>
<dbReference type="RefSeq" id="WP_190261182.1">
    <property type="nucleotide sequence ID" value="NZ_CP053923.1"/>
</dbReference>
<keyword evidence="4 6" id="KW-1133">Transmembrane helix</keyword>
<keyword evidence="9" id="KW-0378">Hydrolase</keyword>
<name>A0A7H1N4S3_9PROT</name>
<comment type="subunit">
    <text evidence="6">HflC and HflK may interact to form a multimeric complex.</text>
</comment>
<dbReference type="SMART" id="SM00244">
    <property type="entry name" value="PHB"/>
    <property type="match status" value="1"/>
</dbReference>
<dbReference type="InterPro" id="IPR001107">
    <property type="entry name" value="Band_7"/>
</dbReference>
<keyword evidence="9" id="KW-0645">Protease</keyword>
<feature type="domain" description="Band 7" evidence="8">
    <location>
        <begin position="73"/>
        <end position="253"/>
    </location>
</feature>
<dbReference type="Pfam" id="PF01145">
    <property type="entry name" value="Band_7"/>
    <property type="match status" value="1"/>
</dbReference>
<evidence type="ECO:0000256" key="7">
    <source>
        <dbReference type="SAM" id="MobiDB-lite"/>
    </source>
</evidence>
<comment type="function">
    <text evidence="6">HflC and HflK could encode or regulate a protease.</text>
</comment>
<dbReference type="InterPro" id="IPR020980">
    <property type="entry name" value="Membrane_HflK_N"/>
</dbReference>
<proteinExistence type="inferred from homology"/>
<dbReference type="Pfam" id="PF12221">
    <property type="entry name" value="HflK_N"/>
    <property type="match status" value="1"/>
</dbReference>
<dbReference type="PANTHER" id="PTHR43327">
    <property type="entry name" value="STOMATIN-LIKE PROTEIN 2, MITOCHONDRIAL"/>
    <property type="match status" value="1"/>
</dbReference>
<feature type="compositionally biased region" description="Gly residues" evidence="7">
    <location>
        <begin position="1"/>
        <end position="23"/>
    </location>
</feature>
<keyword evidence="3 6" id="KW-0812">Transmembrane</keyword>
<dbReference type="EMBL" id="CP053923">
    <property type="protein sequence ID" value="QNT70709.1"/>
    <property type="molecule type" value="Genomic_DNA"/>
</dbReference>
<dbReference type="InterPro" id="IPR010201">
    <property type="entry name" value="HflK"/>
</dbReference>
<organism evidence="9 10">
    <name type="scientific">Defluviicoccus vanus</name>
    <dbReference type="NCBI Taxonomy" id="111831"/>
    <lineage>
        <taxon>Bacteria</taxon>
        <taxon>Pseudomonadati</taxon>
        <taxon>Pseudomonadota</taxon>
        <taxon>Alphaproteobacteria</taxon>
        <taxon>Rhodospirillales</taxon>
        <taxon>Rhodospirillaceae</taxon>
        <taxon>Defluviicoccus</taxon>
    </lineage>
</organism>
<dbReference type="KEGG" id="dvn:HQ394_17000"/>
<comment type="similarity">
    <text evidence="2 6">Belongs to the band 7/mec-2 family. HflK subfamily.</text>
</comment>
<evidence type="ECO:0000256" key="2">
    <source>
        <dbReference type="ARBA" id="ARBA00006971"/>
    </source>
</evidence>
<reference evidence="9 10" key="1">
    <citation type="submission" date="2020-05" db="EMBL/GenBank/DDBJ databases">
        <title>Complete closed genome sequence of Defluviicoccus vanus.</title>
        <authorList>
            <person name="Bessarab I."/>
            <person name="Arumugam K."/>
            <person name="Maszenan A.M."/>
            <person name="Seviour R.J."/>
            <person name="Williams R.B."/>
        </authorList>
    </citation>
    <scope>NUCLEOTIDE SEQUENCE [LARGE SCALE GENOMIC DNA]</scope>
    <source>
        <strain evidence="9 10">Ben 114</strain>
    </source>
</reference>
<dbReference type="PANTHER" id="PTHR43327:SF2">
    <property type="entry name" value="MODULATOR OF FTSH PROTEASE HFLK"/>
    <property type="match status" value="1"/>
</dbReference>
<comment type="subcellular location">
    <subcellularLocation>
        <location evidence="1">Membrane</location>
        <topology evidence="1">Single-pass membrane protein</topology>
    </subcellularLocation>
</comment>
<gene>
    <name evidence="9" type="primary">hflK</name>
    <name evidence="9" type="ORF">HQ394_17000</name>
</gene>
<evidence type="ECO:0000256" key="1">
    <source>
        <dbReference type="ARBA" id="ARBA00004167"/>
    </source>
</evidence>
<dbReference type="GO" id="GO:0006508">
    <property type="term" value="P:proteolysis"/>
    <property type="evidence" value="ECO:0007669"/>
    <property type="project" value="UniProtKB-KW"/>
</dbReference>
<evidence type="ECO:0000256" key="4">
    <source>
        <dbReference type="ARBA" id="ARBA00022989"/>
    </source>
</evidence>
<evidence type="ECO:0000256" key="3">
    <source>
        <dbReference type="ARBA" id="ARBA00022692"/>
    </source>
</evidence>
<evidence type="ECO:0000313" key="9">
    <source>
        <dbReference type="EMBL" id="QNT70709.1"/>
    </source>
</evidence>
<dbReference type="GO" id="GO:0016020">
    <property type="term" value="C:membrane"/>
    <property type="evidence" value="ECO:0007669"/>
    <property type="project" value="UniProtKB-SubCell"/>
</dbReference>
<accession>A0A7H1N4S3</accession>
<evidence type="ECO:0000256" key="6">
    <source>
        <dbReference type="RuleBase" id="RU364113"/>
    </source>
</evidence>
<dbReference type="CDD" id="cd03404">
    <property type="entry name" value="SPFH_HflK"/>
    <property type="match status" value="1"/>
</dbReference>
<dbReference type="AlphaFoldDB" id="A0A7H1N4S3"/>